<name>A0ABZ1SDZ3_9ACTN</name>
<protein>
    <submittedName>
        <fullName evidence="2">Uncharacterized protein</fullName>
    </submittedName>
</protein>
<feature type="transmembrane region" description="Helical" evidence="1">
    <location>
        <begin position="109"/>
        <end position="131"/>
    </location>
</feature>
<keyword evidence="1" id="KW-1133">Transmembrane helix</keyword>
<feature type="transmembrane region" description="Helical" evidence="1">
    <location>
        <begin position="76"/>
        <end position="97"/>
    </location>
</feature>
<organism evidence="2 3">
    <name type="scientific">Micromonospora globbae</name>
    <dbReference type="NCBI Taxonomy" id="1894969"/>
    <lineage>
        <taxon>Bacteria</taxon>
        <taxon>Bacillati</taxon>
        <taxon>Actinomycetota</taxon>
        <taxon>Actinomycetes</taxon>
        <taxon>Micromonosporales</taxon>
        <taxon>Micromonosporaceae</taxon>
        <taxon>Micromonospora</taxon>
    </lineage>
</organism>
<keyword evidence="3" id="KW-1185">Reference proteome</keyword>
<feature type="transmembrane region" description="Helical" evidence="1">
    <location>
        <begin position="48"/>
        <end position="69"/>
    </location>
</feature>
<dbReference type="RefSeq" id="WP_328853616.1">
    <property type="nucleotide sequence ID" value="NZ_CP108084.1"/>
</dbReference>
<feature type="transmembrane region" description="Helical" evidence="1">
    <location>
        <begin position="15"/>
        <end position="36"/>
    </location>
</feature>
<gene>
    <name evidence="2" type="ORF">OG994_15065</name>
</gene>
<evidence type="ECO:0000313" key="2">
    <source>
        <dbReference type="EMBL" id="WUP52751.1"/>
    </source>
</evidence>
<sequence length="142" mass="15128">MGDGRRMPAPRRVRLVVAAYLLVFAYGTVVHVLHLLTGGPRPYPSLPAWLALYFTSLTVLDPLAAVLLWRRRTAGLVLGCAVLVTDAAANAYANYALDPAPGVTPGRVGQAIITLLALALVGAAPWLAPWLRSDRPPSPPRS</sequence>
<evidence type="ECO:0000256" key="1">
    <source>
        <dbReference type="SAM" id="Phobius"/>
    </source>
</evidence>
<keyword evidence="1" id="KW-0812">Transmembrane</keyword>
<reference evidence="2" key="1">
    <citation type="submission" date="2022-10" db="EMBL/GenBank/DDBJ databases">
        <title>The complete genomes of actinobacterial strains from the NBC collection.</title>
        <authorList>
            <person name="Joergensen T.S."/>
            <person name="Alvarez Arevalo M."/>
            <person name="Sterndorff E.B."/>
            <person name="Faurdal D."/>
            <person name="Vuksanovic O."/>
            <person name="Mourched A.-S."/>
            <person name="Charusanti P."/>
            <person name="Shaw S."/>
            <person name="Blin K."/>
            <person name="Weber T."/>
        </authorList>
    </citation>
    <scope>NUCLEOTIDE SEQUENCE</scope>
    <source>
        <strain evidence="2">NBC_00256</strain>
    </source>
</reference>
<evidence type="ECO:0000313" key="3">
    <source>
        <dbReference type="Proteomes" id="UP001432190"/>
    </source>
</evidence>
<accession>A0ABZ1SDZ3</accession>
<proteinExistence type="predicted"/>
<dbReference type="EMBL" id="CP108084">
    <property type="protein sequence ID" value="WUP52751.1"/>
    <property type="molecule type" value="Genomic_DNA"/>
</dbReference>
<dbReference type="Proteomes" id="UP001432190">
    <property type="component" value="Chromosome"/>
</dbReference>
<keyword evidence="1" id="KW-0472">Membrane</keyword>